<accession>A0ABV8HFK7</accession>
<gene>
    <name evidence="1" type="ORF">ACFOS1_19540</name>
</gene>
<dbReference type="EMBL" id="JBHSAS010000034">
    <property type="protein sequence ID" value="MFC4029620.1"/>
    <property type="molecule type" value="Genomic_DNA"/>
</dbReference>
<evidence type="ECO:0000313" key="1">
    <source>
        <dbReference type="EMBL" id="MFC4029620.1"/>
    </source>
</evidence>
<sequence>MKNLILIILPLIITFNQNNKFDRKSTEDLKNNSIQEFKLDSSDYVLIKFEPKYEWIVGKGRATDLNNSELLQIEDILEKAVEENNKRQKTYLKKHNEENPKDKWNKTGYELNLKKFKRQYLPIINDKGEKVIWINFFCKDENPIPKDRIIMMLDGGNCFFNIKINLTKNTYYDLQINGYA</sequence>
<dbReference type="RefSeq" id="WP_290232181.1">
    <property type="nucleotide sequence ID" value="NZ_JAUFPZ010000002.1"/>
</dbReference>
<comment type="caution">
    <text evidence="1">The sequence shown here is derived from an EMBL/GenBank/DDBJ whole genome shotgun (WGS) entry which is preliminary data.</text>
</comment>
<organism evidence="1 2">
    <name type="scientific">Zunongwangia endophytica</name>
    <dbReference type="NCBI Taxonomy" id="1808945"/>
    <lineage>
        <taxon>Bacteria</taxon>
        <taxon>Pseudomonadati</taxon>
        <taxon>Bacteroidota</taxon>
        <taxon>Flavobacteriia</taxon>
        <taxon>Flavobacteriales</taxon>
        <taxon>Flavobacteriaceae</taxon>
        <taxon>Zunongwangia</taxon>
    </lineage>
</organism>
<reference evidence="2" key="1">
    <citation type="journal article" date="2019" name="Int. J. Syst. Evol. Microbiol.">
        <title>The Global Catalogue of Microorganisms (GCM) 10K type strain sequencing project: providing services to taxonomists for standard genome sequencing and annotation.</title>
        <authorList>
            <consortium name="The Broad Institute Genomics Platform"/>
            <consortium name="The Broad Institute Genome Sequencing Center for Infectious Disease"/>
            <person name="Wu L."/>
            <person name="Ma J."/>
        </authorList>
    </citation>
    <scope>NUCLEOTIDE SEQUENCE [LARGE SCALE GENOMIC DNA]</scope>
    <source>
        <strain evidence="2">CECT 9128</strain>
    </source>
</reference>
<name>A0ABV8HFK7_9FLAO</name>
<dbReference type="Proteomes" id="UP001595793">
    <property type="component" value="Unassembled WGS sequence"/>
</dbReference>
<keyword evidence="2" id="KW-1185">Reference proteome</keyword>
<evidence type="ECO:0000313" key="2">
    <source>
        <dbReference type="Proteomes" id="UP001595793"/>
    </source>
</evidence>
<proteinExistence type="predicted"/>
<protein>
    <submittedName>
        <fullName evidence="1">Uncharacterized protein</fullName>
    </submittedName>
</protein>